<comment type="caution">
    <text evidence="1">The sequence shown here is derived from an EMBL/GenBank/DDBJ whole genome shotgun (WGS) entry which is preliminary data.</text>
</comment>
<dbReference type="Gene3D" id="2.130.10.10">
    <property type="entry name" value="YVTN repeat-like/Quinoprotein amine dehydrogenase"/>
    <property type="match status" value="1"/>
</dbReference>
<dbReference type="GO" id="GO:0016603">
    <property type="term" value="F:glutaminyl-peptide cyclotransferase activity"/>
    <property type="evidence" value="ECO:0007669"/>
    <property type="project" value="InterPro"/>
</dbReference>
<name>A0A0R2SPR1_9GAMM</name>
<dbReference type="InterPro" id="IPR015943">
    <property type="entry name" value="WD40/YVTN_repeat-like_dom_sf"/>
</dbReference>
<dbReference type="Pfam" id="PF05096">
    <property type="entry name" value="Glu_cyclase_2"/>
    <property type="match status" value="1"/>
</dbReference>
<dbReference type="InterPro" id="IPR007788">
    <property type="entry name" value="QCT"/>
</dbReference>
<dbReference type="PANTHER" id="PTHR31270:SF1">
    <property type="entry name" value="GLUTAMINYL-PEPTIDE CYCLOTRANSFERASE"/>
    <property type="match status" value="1"/>
</dbReference>
<gene>
    <name evidence="1" type="ORF">ABR72_01470</name>
</gene>
<dbReference type="SUPFAM" id="SSF63825">
    <property type="entry name" value="YWTD domain"/>
    <property type="match status" value="1"/>
</dbReference>
<dbReference type="EMBL" id="LIBE01000744">
    <property type="protein sequence ID" value="KRO76748.1"/>
    <property type="molecule type" value="Genomic_DNA"/>
</dbReference>
<protein>
    <recommendedName>
        <fullName evidence="3">Glutamine cyclotransferase</fullName>
    </recommendedName>
</protein>
<dbReference type="PANTHER" id="PTHR31270">
    <property type="entry name" value="GLUTAMINYL-PEPTIDE CYCLOTRANSFERASE"/>
    <property type="match status" value="1"/>
</dbReference>
<evidence type="ECO:0000313" key="1">
    <source>
        <dbReference type="EMBL" id="KRO76748.1"/>
    </source>
</evidence>
<dbReference type="Proteomes" id="UP000051547">
    <property type="component" value="Unassembled WGS sequence"/>
</dbReference>
<dbReference type="AlphaFoldDB" id="A0A0R2SPR1"/>
<proteinExistence type="predicted"/>
<evidence type="ECO:0008006" key="3">
    <source>
        <dbReference type="Google" id="ProtNLM"/>
    </source>
</evidence>
<accession>A0A0R2SPR1</accession>
<evidence type="ECO:0000313" key="2">
    <source>
        <dbReference type="Proteomes" id="UP000051547"/>
    </source>
</evidence>
<organism evidence="1 2">
    <name type="scientific">OM182 bacterium BACL3 MAG-120920-bin41</name>
    <dbReference type="NCBI Taxonomy" id="1655580"/>
    <lineage>
        <taxon>Bacteria</taxon>
        <taxon>Pseudomonadati</taxon>
        <taxon>Pseudomonadota</taxon>
        <taxon>Gammaproteobacteria</taxon>
        <taxon>OMG group</taxon>
        <taxon>OM182 clade</taxon>
    </lineage>
</organism>
<sequence length="239" mass="27001">MSVAQEAPMKRFGYRITNTYPSDINAFTQGLSFYEGHLYLGTGKRGQSRLTKQALETGEVLQSIALSNRYFGEGIEIVGDRIFQLTWQSNLVYEYDLATFEQRATHYNPTEGWGLAYDGETLYLSDGSSTLNKVDPQTFAFTQTLEVTYNDQPVANLNELEFINGEIWANVWQTEFIVRIDPSTGIVRSVVDLSGLAERTARNGAEAVLNGIAYDKETDRLLVTGKYWSNVFEIELVER</sequence>
<reference evidence="1 2" key="1">
    <citation type="submission" date="2015-10" db="EMBL/GenBank/DDBJ databases">
        <title>Metagenome-Assembled Genomes uncover a global brackish microbiome.</title>
        <authorList>
            <person name="Hugerth L.W."/>
            <person name="Larsson J."/>
            <person name="Alneberg J."/>
            <person name="Lindh M.V."/>
            <person name="Legrand C."/>
            <person name="Pinhassi J."/>
            <person name="Andersson A.F."/>
        </authorList>
    </citation>
    <scope>NUCLEOTIDE SEQUENCE [LARGE SCALE GENOMIC DNA]</scope>
    <source>
        <strain evidence="1">BACL4 MAG-120920-bin41</strain>
    </source>
</reference>